<reference evidence="3 4" key="1">
    <citation type="submission" date="2017-04" db="EMBL/GenBank/DDBJ databases">
        <authorList>
            <person name="Afonso C.L."/>
            <person name="Miller P.J."/>
            <person name="Scott M.A."/>
            <person name="Spackman E."/>
            <person name="Goraichik I."/>
            <person name="Dimitrov K.M."/>
            <person name="Suarez D.L."/>
            <person name="Swayne D.E."/>
        </authorList>
    </citation>
    <scope>NUCLEOTIDE SEQUENCE [LARGE SCALE GENOMIC DNA]</scope>
    <source>
        <strain evidence="3 4">CGMCC 1.12708</strain>
    </source>
</reference>
<evidence type="ECO:0000259" key="2">
    <source>
        <dbReference type="Pfam" id="PF02350"/>
    </source>
</evidence>
<dbReference type="EMBL" id="FWXS01000009">
    <property type="protein sequence ID" value="SMC82410.1"/>
    <property type="molecule type" value="Genomic_DNA"/>
</dbReference>
<dbReference type="Gene3D" id="3.40.50.2000">
    <property type="entry name" value="Glycogen Phosphorylase B"/>
    <property type="match status" value="2"/>
</dbReference>
<dbReference type="InterPro" id="IPR003331">
    <property type="entry name" value="UDP_GlcNAc_Epimerase_2_dom"/>
</dbReference>
<dbReference type="NCBIfam" id="TIGR00236">
    <property type="entry name" value="wecB"/>
    <property type="match status" value="1"/>
</dbReference>
<dbReference type="SUPFAM" id="SSF53756">
    <property type="entry name" value="UDP-Glycosyltransferase/glycogen phosphorylase"/>
    <property type="match status" value="1"/>
</dbReference>
<accession>A0A1W2CB61</accession>
<proteinExistence type="inferred from homology"/>
<dbReference type="GO" id="GO:0016853">
    <property type="term" value="F:isomerase activity"/>
    <property type="evidence" value="ECO:0007669"/>
    <property type="project" value="UniProtKB-KW"/>
</dbReference>
<dbReference type="CDD" id="cd03786">
    <property type="entry name" value="GTB_UDP-GlcNAc_2-Epimerase"/>
    <property type="match status" value="1"/>
</dbReference>
<dbReference type="Pfam" id="PF02350">
    <property type="entry name" value="Epimerase_2"/>
    <property type="match status" value="1"/>
</dbReference>
<dbReference type="PANTHER" id="PTHR43174">
    <property type="entry name" value="UDP-N-ACETYLGLUCOSAMINE 2-EPIMERASE"/>
    <property type="match status" value="1"/>
</dbReference>
<dbReference type="InterPro" id="IPR029767">
    <property type="entry name" value="WecB-like"/>
</dbReference>
<evidence type="ECO:0000313" key="3">
    <source>
        <dbReference type="EMBL" id="SMC82410.1"/>
    </source>
</evidence>
<keyword evidence="1" id="KW-0413">Isomerase</keyword>
<name>A0A1W2CB61_9FLAO</name>
<dbReference type="PANTHER" id="PTHR43174:SF1">
    <property type="entry name" value="UDP-N-ACETYLGLUCOSAMINE 2-EPIMERASE"/>
    <property type="match status" value="1"/>
</dbReference>
<keyword evidence="4" id="KW-1185">Reference proteome</keyword>
<comment type="similarity">
    <text evidence="1">Belongs to the UDP-N-acetylglucosamine 2-epimerase family.</text>
</comment>
<protein>
    <submittedName>
        <fullName evidence="3">UDP-N-acetylglucosamine 2-epimerase (Non-hydrolysing)</fullName>
    </submittedName>
</protein>
<gene>
    <name evidence="3" type="ORF">SAMN06296427_109152</name>
</gene>
<dbReference type="AlphaFoldDB" id="A0A1W2CB61"/>
<evidence type="ECO:0000313" key="4">
    <source>
        <dbReference type="Proteomes" id="UP000192393"/>
    </source>
</evidence>
<dbReference type="Proteomes" id="UP000192393">
    <property type="component" value="Unassembled WGS sequence"/>
</dbReference>
<feature type="domain" description="UDP-N-acetylglucosamine 2-epimerase" evidence="2">
    <location>
        <begin position="32"/>
        <end position="370"/>
    </location>
</feature>
<dbReference type="STRING" id="1434700.SAMN06296427_109152"/>
<organism evidence="3 4">
    <name type="scientific">Moheibacter sediminis</name>
    <dbReference type="NCBI Taxonomy" id="1434700"/>
    <lineage>
        <taxon>Bacteria</taxon>
        <taxon>Pseudomonadati</taxon>
        <taxon>Bacteroidota</taxon>
        <taxon>Flavobacteriia</taxon>
        <taxon>Flavobacteriales</taxon>
        <taxon>Weeksellaceae</taxon>
        <taxon>Moheibacter</taxon>
    </lineage>
</organism>
<evidence type="ECO:0000256" key="1">
    <source>
        <dbReference type="RuleBase" id="RU003513"/>
    </source>
</evidence>
<sequence length="385" mass="43809">MTNNNPLIKKLKVMTVVGTRPEIIRLSRVMAALDASDAVEHVIVHTGQNYDYELNQIFFEDLGIRKPDYFLEAAGKTAAETVGNILIKVDPLLEELKPDAFLVLGDTNSCLCTIPAKKRHIPIFHMEAGNRCFDQRVPEETNRKIVDHVSDVNLTYSDIAREYLLREGLPADRIIKTGSPMFEVLNHYLPEIEASDVLNKLNLEKGKFFVISSHREENINSEKNFTGLIDSLNAIADQYKMPIIVSTHPRTRNMIDAKKVEVRPEIQFLKPLGFHDYNALQMHSYAVLSDSGTISEESSILNFRALNIRQAHERPEAMEEASVMMVGLSPERILQGLVQVLRQEVGENRNFRKVADYSMPNVSEKVVRIILSYTDYVKRVVWSEN</sequence>